<evidence type="ECO:0000313" key="7">
    <source>
        <dbReference type="EMBL" id="MCM2388593.1"/>
    </source>
</evidence>
<evidence type="ECO:0000256" key="4">
    <source>
        <dbReference type="SAM" id="MobiDB-lite"/>
    </source>
</evidence>
<keyword evidence="8" id="KW-1185">Reference proteome</keyword>
<evidence type="ECO:0000256" key="2">
    <source>
        <dbReference type="ARBA" id="ARBA00022801"/>
    </source>
</evidence>
<proteinExistence type="predicted"/>
<dbReference type="PANTHER" id="PTHR43794:SF11">
    <property type="entry name" value="AMIDOHYDROLASE-RELATED DOMAIN-CONTAINING PROTEIN"/>
    <property type="match status" value="1"/>
</dbReference>
<dbReference type="Pfam" id="PF22039">
    <property type="entry name" value="HUTI_composite_bact"/>
    <property type="match status" value="1"/>
</dbReference>
<dbReference type="RefSeq" id="WP_250918942.1">
    <property type="nucleotide sequence ID" value="NZ_JAMQAW010000008.1"/>
</dbReference>
<evidence type="ECO:0000256" key="1">
    <source>
        <dbReference type="ARBA" id="ARBA00022723"/>
    </source>
</evidence>
<feature type="domain" description="Aminodeoxyfutalosine deaminase/Imidazolonepropionase-like composite" evidence="6">
    <location>
        <begin position="91"/>
        <end position="115"/>
    </location>
</feature>
<feature type="region of interest" description="Disordered" evidence="4">
    <location>
        <begin position="1"/>
        <end position="61"/>
    </location>
</feature>
<dbReference type="EMBL" id="JAMQAW010000008">
    <property type="protein sequence ID" value="MCM2388593.1"/>
    <property type="molecule type" value="Genomic_DNA"/>
</dbReference>
<dbReference type="Gene3D" id="3.20.20.140">
    <property type="entry name" value="Metal-dependent hydrolases"/>
    <property type="match status" value="1"/>
</dbReference>
<dbReference type="InterPro" id="IPR032466">
    <property type="entry name" value="Metal_Hydrolase"/>
</dbReference>
<name>A0ABT0UJC5_9ACTN</name>
<dbReference type="SUPFAM" id="SSF51338">
    <property type="entry name" value="Composite domain of metallo-dependent hydrolases"/>
    <property type="match status" value="1"/>
</dbReference>
<dbReference type="InterPro" id="IPR054418">
    <property type="entry name" value="MQNX/HUTI_composite_N"/>
</dbReference>
<dbReference type="InterPro" id="IPR006680">
    <property type="entry name" value="Amidohydro-rel"/>
</dbReference>
<sequence>MVRDADSSEPSARTDAGSPDAPLWSPGTTGPHGRSDAASGTDPEASGLHGSAAGPEAVGLHGFGPGLRPDLLVTGGDVVTMNARREVLAGGAVAIAGDRVLDVGATSELRNRWPGTPELDARGCVVTPGMINAHQHQTGDPLARAQIPDDLPPGASIDTWAIPLHAAHTAADDALSALLTCVENLRNGVTTLVEAGTVAHPHRVAHAMHTAGIRGTIGTWGWDVPGAPFAAPAPQVLDRICELIETYPAGGQVEGWVTLVGHGLASDELLMGAAELARSTGAPMTMHLSPSQSDPEHYLKTTGRRPVTHLEHLGVLGPHLLLAHAVWLDDTETDALLRSRTAVAYCPWAYLRLGQGVTRAGRHAEIFERGGRLALGTDSGNAGDSSDILRTAALAAGLAKDMRVDPTVGLGAAGALELATIRGAEAIGMADRIGSLEPGKYADLVVHSTTGPQWAPRGDIAHQLVWSSDGRSVRDVLVGGRAVVRDHLCTTVDETALHTDAAQAATDLLTRSGVPARSSWPVIPAQ</sequence>
<keyword evidence="3" id="KW-0862">Zinc</keyword>
<keyword evidence="1" id="KW-0479">Metal-binding</keyword>
<evidence type="ECO:0000259" key="5">
    <source>
        <dbReference type="Pfam" id="PF01979"/>
    </source>
</evidence>
<keyword evidence="2" id="KW-0378">Hydrolase</keyword>
<dbReference type="InterPro" id="IPR050287">
    <property type="entry name" value="MTA/SAH_deaminase"/>
</dbReference>
<gene>
    <name evidence="7" type="ORF">NBG84_09840</name>
</gene>
<comment type="caution">
    <text evidence="7">The sequence shown here is derived from an EMBL/GenBank/DDBJ whole genome shotgun (WGS) entry which is preliminary data.</text>
</comment>
<evidence type="ECO:0000259" key="6">
    <source>
        <dbReference type="Pfam" id="PF22039"/>
    </source>
</evidence>
<dbReference type="SUPFAM" id="SSF51556">
    <property type="entry name" value="Metallo-dependent hydrolases"/>
    <property type="match status" value="1"/>
</dbReference>
<dbReference type="InterPro" id="IPR011059">
    <property type="entry name" value="Metal-dep_hydrolase_composite"/>
</dbReference>
<dbReference type="Pfam" id="PF01979">
    <property type="entry name" value="Amidohydro_1"/>
    <property type="match status" value="1"/>
</dbReference>
<protein>
    <submittedName>
        <fullName evidence="7">Amidohydrolase family protein</fullName>
    </submittedName>
</protein>
<dbReference type="PANTHER" id="PTHR43794">
    <property type="entry name" value="AMINOHYDROLASE SSNA-RELATED"/>
    <property type="match status" value="1"/>
</dbReference>
<dbReference type="Gene3D" id="2.30.40.10">
    <property type="entry name" value="Urease, subunit C, domain 1"/>
    <property type="match status" value="1"/>
</dbReference>
<evidence type="ECO:0000313" key="8">
    <source>
        <dbReference type="Proteomes" id="UP001431429"/>
    </source>
</evidence>
<dbReference type="Proteomes" id="UP001431429">
    <property type="component" value="Unassembled WGS sequence"/>
</dbReference>
<feature type="domain" description="Amidohydrolase-related" evidence="5">
    <location>
        <begin position="125"/>
        <end position="483"/>
    </location>
</feature>
<organism evidence="7 8">
    <name type="scientific">Streptomyces albipurpureus</name>
    <dbReference type="NCBI Taxonomy" id="2897419"/>
    <lineage>
        <taxon>Bacteria</taxon>
        <taxon>Bacillati</taxon>
        <taxon>Actinomycetota</taxon>
        <taxon>Actinomycetes</taxon>
        <taxon>Kitasatosporales</taxon>
        <taxon>Streptomycetaceae</taxon>
        <taxon>Streptomyces</taxon>
    </lineage>
</organism>
<accession>A0ABT0UJC5</accession>
<evidence type="ECO:0000256" key="3">
    <source>
        <dbReference type="ARBA" id="ARBA00022833"/>
    </source>
</evidence>
<reference evidence="7" key="1">
    <citation type="submission" date="2022-06" db="EMBL/GenBank/DDBJ databases">
        <title>Genome public.</title>
        <authorList>
            <person name="Sun Q."/>
        </authorList>
    </citation>
    <scope>NUCLEOTIDE SEQUENCE</scope>
    <source>
        <strain evidence="7">CWNU-1</strain>
    </source>
</reference>